<dbReference type="RefSeq" id="WP_184177191.1">
    <property type="nucleotide sequence ID" value="NZ_JACHGF010000008.1"/>
</dbReference>
<dbReference type="Proteomes" id="UP000557307">
    <property type="component" value="Unassembled WGS sequence"/>
</dbReference>
<organism evidence="6 7">
    <name type="scientific">Rhabdobacter roseus</name>
    <dbReference type="NCBI Taxonomy" id="1655419"/>
    <lineage>
        <taxon>Bacteria</taxon>
        <taxon>Pseudomonadati</taxon>
        <taxon>Bacteroidota</taxon>
        <taxon>Cytophagia</taxon>
        <taxon>Cytophagales</taxon>
        <taxon>Cytophagaceae</taxon>
        <taxon>Rhabdobacter</taxon>
    </lineage>
</organism>
<comment type="subcellular location">
    <subcellularLocation>
        <location evidence="1">Membrane</location>
        <topology evidence="1">Multi-pass membrane protein</topology>
    </subcellularLocation>
</comment>
<evidence type="ECO:0000256" key="5">
    <source>
        <dbReference type="SAM" id="Phobius"/>
    </source>
</evidence>
<dbReference type="GO" id="GO:0016020">
    <property type="term" value="C:membrane"/>
    <property type="evidence" value="ECO:0007669"/>
    <property type="project" value="UniProtKB-SubCell"/>
</dbReference>
<keyword evidence="7" id="KW-1185">Reference proteome</keyword>
<feature type="transmembrane region" description="Helical" evidence="5">
    <location>
        <begin position="81"/>
        <end position="101"/>
    </location>
</feature>
<dbReference type="InterPro" id="IPR032808">
    <property type="entry name" value="DoxX"/>
</dbReference>
<proteinExistence type="predicted"/>
<dbReference type="EMBL" id="JACHGF010000008">
    <property type="protein sequence ID" value="MBB5286251.1"/>
    <property type="molecule type" value="Genomic_DNA"/>
</dbReference>
<feature type="transmembrane region" description="Helical" evidence="5">
    <location>
        <begin position="107"/>
        <end position="125"/>
    </location>
</feature>
<keyword evidence="4 5" id="KW-0472">Membrane</keyword>
<evidence type="ECO:0000256" key="1">
    <source>
        <dbReference type="ARBA" id="ARBA00004141"/>
    </source>
</evidence>
<comment type="caution">
    <text evidence="6">The sequence shown here is derived from an EMBL/GenBank/DDBJ whole genome shotgun (WGS) entry which is preliminary data.</text>
</comment>
<evidence type="ECO:0000313" key="6">
    <source>
        <dbReference type="EMBL" id="MBB5286251.1"/>
    </source>
</evidence>
<feature type="transmembrane region" description="Helical" evidence="5">
    <location>
        <begin position="12"/>
        <end position="31"/>
    </location>
</feature>
<evidence type="ECO:0000256" key="2">
    <source>
        <dbReference type="ARBA" id="ARBA00022692"/>
    </source>
</evidence>
<accession>A0A840TQV8</accession>
<feature type="transmembrane region" description="Helical" evidence="5">
    <location>
        <begin position="51"/>
        <end position="74"/>
    </location>
</feature>
<protein>
    <submittedName>
        <fullName evidence="6">Putative membrane protein YphA (DoxX/SURF4 family)</fullName>
    </submittedName>
</protein>
<reference evidence="6 7" key="1">
    <citation type="submission" date="2020-08" db="EMBL/GenBank/DDBJ databases">
        <title>Genomic Encyclopedia of Type Strains, Phase IV (KMG-IV): sequencing the most valuable type-strain genomes for metagenomic binning, comparative biology and taxonomic classification.</title>
        <authorList>
            <person name="Goeker M."/>
        </authorList>
    </citation>
    <scope>NUCLEOTIDE SEQUENCE [LARGE SCALE GENOMIC DNA]</scope>
    <source>
        <strain evidence="6 7">DSM 105074</strain>
    </source>
</reference>
<evidence type="ECO:0000256" key="3">
    <source>
        <dbReference type="ARBA" id="ARBA00022989"/>
    </source>
</evidence>
<name>A0A840TQV8_9BACT</name>
<evidence type="ECO:0000256" key="4">
    <source>
        <dbReference type="ARBA" id="ARBA00023136"/>
    </source>
</evidence>
<gene>
    <name evidence="6" type="ORF">HNQ92_004411</name>
</gene>
<keyword evidence="2 5" id="KW-0812">Transmembrane</keyword>
<dbReference type="Pfam" id="PF13564">
    <property type="entry name" value="DoxX_2"/>
    <property type="match status" value="1"/>
</dbReference>
<sequence>MTNPQSPSKVLHISLWVAQVLLALGLLYGGSMKLFQPADTLAAQWPWTAQVPLSLVKLTGVVDFLGAAGLLLPAWLRIRPALTPVAALGVLVLMLCAILFHVVRGEVAVIGINVFFAVLAAWVAWGRFRKVPLAAP</sequence>
<evidence type="ECO:0000313" key="7">
    <source>
        <dbReference type="Proteomes" id="UP000557307"/>
    </source>
</evidence>
<keyword evidence="3 5" id="KW-1133">Transmembrane helix</keyword>
<dbReference type="AlphaFoldDB" id="A0A840TQV8"/>